<evidence type="ECO:0000313" key="2">
    <source>
        <dbReference type="EMBL" id="KAG0648479.1"/>
    </source>
</evidence>
<name>A0A9P7AWR9_9HELO</name>
<sequence>MTEPNVNFGSQTIFFDSHPEEQESYLYSYWSSFKSSLKIAWTGQVPKFLNPGTLRIIWYTQDGSEGMKDYELHEYALVRDNFDVLLRLDEVRRVVIMGYSGQNPYVLGVGGRNPFQDKFQRDLKRAQREARHAKLSQAVTEKGAGPSMSREERERVIREKKERMDSSKEARTGKLVDIEEIIDEHDREEEERMRIARERHWKESDGLLTGEMV</sequence>
<dbReference type="OrthoDB" id="3589080at2759"/>
<evidence type="ECO:0000256" key="1">
    <source>
        <dbReference type="SAM" id="MobiDB-lite"/>
    </source>
</evidence>
<feature type="compositionally biased region" description="Basic and acidic residues" evidence="1">
    <location>
        <begin position="149"/>
        <end position="171"/>
    </location>
</feature>
<protein>
    <submittedName>
        <fullName evidence="2">Uncharacterized protein</fullName>
    </submittedName>
</protein>
<accession>A0A9P7AWR9</accession>
<dbReference type="EMBL" id="VNKQ01000010">
    <property type="protein sequence ID" value="KAG0648479.1"/>
    <property type="molecule type" value="Genomic_DNA"/>
</dbReference>
<proteinExistence type="predicted"/>
<dbReference type="AlphaFoldDB" id="A0A9P7AWR9"/>
<comment type="caution">
    <text evidence="2">The sequence shown here is derived from an EMBL/GenBank/DDBJ whole genome shotgun (WGS) entry which is preliminary data.</text>
</comment>
<reference evidence="2" key="1">
    <citation type="submission" date="2019-07" db="EMBL/GenBank/DDBJ databases">
        <title>Hyphodiscus hymeniophilus genome sequencing and assembly.</title>
        <authorList>
            <person name="Kramer G."/>
            <person name="Nodwell J."/>
        </authorList>
    </citation>
    <scope>NUCLEOTIDE SEQUENCE</scope>
    <source>
        <strain evidence="2">ATCC 34498</strain>
    </source>
</reference>
<organism evidence="2 3">
    <name type="scientific">Hyphodiscus hymeniophilus</name>
    <dbReference type="NCBI Taxonomy" id="353542"/>
    <lineage>
        <taxon>Eukaryota</taxon>
        <taxon>Fungi</taxon>
        <taxon>Dikarya</taxon>
        <taxon>Ascomycota</taxon>
        <taxon>Pezizomycotina</taxon>
        <taxon>Leotiomycetes</taxon>
        <taxon>Helotiales</taxon>
        <taxon>Hyphodiscaceae</taxon>
        <taxon>Hyphodiscus</taxon>
    </lineage>
</organism>
<gene>
    <name evidence="2" type="ORF">D0Z07_5489</name>
</gene>
<keyword evidence="3" id="KW-1185">Reference proteome</keyword>
<feature type="region of interest" description="Disordered" evidence="1">
    <location>
        <begin position="131"/>
        <end position="171"/>
    </location>
</feature>
<dbReference type="Proteomes" id="UP000785200">
    <property type="component" value="Unassembled WGS sequence"/>
</dbReference>
<evidence type="ECO:0000313" key="3">
    <source>
        <dbReference type="Proteomes" id="UP000785200"/>
    </source>
</evidence>